<feature type="binding site" evidence="14">
    <location>
        <position position="58"/>
    </location>
    <ligand>
        <name>Zn(2+)</name>
        <dbReference type="ChEBI" id="CHEBI:29105"/>
        <note>catalytic</note>
    </ligand>
</feature>
<comment type="similarity">
    <text evidence="3 15">Belongs to the cytidine and deoxycytidylate deaminase family.</text>
</comment>
<dbReference type="InterPro" id="IPR006262">
    <property type="entry name" value="Cyt_deam_tetra"/>
</dbReference>
<dbReference type="AlphaFoldDB" id="A0A1Z5HV98"/>
<feature type="binding site" evidence="13">
    <location>
        <begin position="47"/>
        <end position="53"/>
    </location>
    <ligand>
        <name>substrate</name>
    </ligand>
</feature>
<evidence type="ECO:0000256" key="14">
    <source>
        <dbReference type="PIRSR" id="PIRSR606262-3"/>
    </source>
</evidence>
<comment type="function">
    <text evidence="2 15">This enzyme scavenges exogenous and endogenous cytidine and 2'-deoxycytidine for UMP synthesis.</text>
</comment>
<dbReference type="OrthoDB" id="9795347at2"/>
<dbReference type="GO" id="GO:0042802">
    <property type="term" value="F:identical protein binding"/>
    <property type="evidence" value="ECO:0007669"/>
    <property type="project" value="UniProtKB-ARBA"/>
</dbReference>
<evidence type="ECO:0000256" key="3">
    <source>
        <dbReference type="ARBA" id="ARBA00006576"/>
    </source>
</evidence>
<dbReference type="PANTHER" id="PTHR11644:SF2">
    <property type="entry name" value="CYTIDINE DEAMINASE"/>
    <property type="match status" value="1"/>
</dbReference>
<evidence type="ECO:0000256" key="2">
    <source>
        <dbReference type="ARBA" id="ARBA00003949"/>
    </source>
</evidence>
<keyword evidence="6 14" id="KW-0479">Metal-binding</keyword>
<feature type="domain" description="CMP/dCMP-type deaminase" evidence="16">
    <location>
        <begin position="6"/>
        <end position="132"/>
    </location>
</feature>
<dbReference type="GO" id="GO:0004126">
    <property type="term" value="F:cytidine deaminase activity"/>
    <property type="evidence" value="ECO:0007669"/>
    <property type="project" value="UniProtKB-UniRule"/>
</dbReference>
<dbReference type="FunFam" id="3.40.140.10:FF:000008">
    <property type="entry name" value="Cytidine deaminase"/>
    <property type="match status" value="1"/>
</dbReference>
<evidence type="ECO:0000313" key="17">
    <source>
        <dbReference type="EMBL" id="GAW93434.1"/>
    </source>
</evidence>
<evidence type="ECO:0000256" key="11">
    <source>
        <dbReference type="ARBA" id="ARBA00049558"/>
    </source>
</evidence>
<evidence type="ECO:0000256" key="13">
    <source>
        <dbReference type="PIRSR" id="PIRSR606262-2"/>
    </source>
</evidence>
<evidence type="ECO:0000256" key="8">
    <source>
        <dbReference type="ARBA" id="ARBA00022833"/>
    </source>
</evidence>
<dbReference type="InterPro" id="IPR016193">
    <property type="entry name" value="Cytidine_deaminase-like"/>
</dbReference>
<dbReference type="InterPro" id="IPR002125">
    <property type="entry name" value="CMP_dCMP_dom"/>
</dbReference>
<evidence type="ECO:0000256" key="10">
    <source>
        <dbReference type="ARBA" id="ARBA00049252"/>
    </source>
</evidence>
<dbReference type="Pfam" id="PF00383">
    <property type="entry name" value="dCMP_cyt_deam_1"/>
    <property type="match status" value="1"/>
</dbReference>
<proteinExistence type="inferred from homology"/>
<keyword evidence="18" id="KW-1185">Reference proteome</keyword>
<protein>
    <recommendedName>
        <fullName evidence="5 15">Cytidine deaminase</fullName>
        <ecNumber evidence="4 15">3.5.4.5</ecNumber>
    </recommendedName>
    <alternativeName>
        <fullName evidence="9 15">Cytidine aminohydrolase</fullName>
    </alternativeName>
</protein>
<feature type="binding site" evidence="14">
    <location>
        <position position="94"/>
    </location>
    <ligand>
        <name>Zn(2+)</name>
        <dbReference type="ChEBI" id="CHEBI:29105"/>
        <note>catalytic</note>
    </ligand>
</feature>
<dbReference type="PROSITE" id="PS00903">
    <property type="entry name" value="CYT_DCMP_DEAMINASES_1"/>
    <property type="match status" value="1"/>
</dbReference>
<dbReference type="PANTHER" id="PTHR11644">
    <property type="entry name" value="CYTIDINE DEAMINASE"/>
    <property type="match status" value="1"/>
</dbReference>
<reference evidence="18" key="1">
    <citation type="journal article" date="2017" name="Appl. Environ. Microbiol.">
        <title>Genomic Analysis of Calderihabitans maritimus KKC1, a Thermophilic, Hydrogenogenic, Carboxydotrophic Bacterium Isolated from Marine Sediment.</title>
        <authorList>
            <person name="Omae K."/>
            <person name="Yoneda Y."/>
            <person name="Fukuyama Y."/>
            <person name="Yoshida T."/>
            <person name="Sako Y."/>
        </authorList>
    </citation>
    <scope>NUCLEOTIDE SEQUENCE [LARGE SCALE GENOMIC DNA]</scope>
    <source>
        <strain evidence="18">KKC1</strain>
    </source>
</reference>
<evidence type="ECO:0000256" key="1">
    <source>
        <dbReference type="ARBA" id="ARBA00001947"/>
    </source>
</evidence>
<comment type="catalytic activity">
    <reaction evidence="10 15">
        <text>2'-deoxycytidine + H2O + H(+) = 2'-deoxyuridine + NH4(+)</text>
        <dbReference type="Rhea" id="RHEA:13433"/>
        <dbReference type="ChEBI" id="CHEBI:15377"/>
        <dbReference type="ChEBI" id="CHEBI:15378"/>
        <dbReference type="ChEBI" id="CHEBI:15698"/>
        <dbReference type="ChEBI" id="CHEBI:16450"/>
        <dbReference type="ChEBI" id="CHEBI:28938"/>
        <dbReference type="EC" id="3.5.4.5"/>
    </reaction>
</comment>
<dbReference type="CDD" id="cd01283">
    <property type="entry name" value="cytidine_deaminase"/>
    <property type="match status" value="1"/>
</dbReference>
<evidence type="ECO:0000256" key="9">
    <source>
        <dbReference type="ARBA" id="ARBA00032005"/>
    </source>
</evidence>
<dbReference type="GO" id="GO:0072527">
    <property type="term" value="P:pyrimidine-containing compound metabolic process"/>
    <property type="evidence" value="ECO:0007669"/>
    <property type="project" value="UniProtKB-ARBA"/>
</dbReference>
<evidence type="ECO:0000256" key="5">
    <source>
        <dbReference type="ARBA" id="ARBA00018266"/>
    </source>
</evidence>
<dbReference type="GO" id="GO:0005829">
    <property type="term" value="C:cytosol"/>
    <property type="evidence" value="ECO:0007669"/>
    <property type="project" value="TreeGrafter"/>
</dbReference>
<dbReference type="EC" id="3.5.4.5" evidence="4 15"/>
<dbReference type="Proteomes" id="UP000197032">
    <property type="component" value="Unassembled WGS sequence"/>
</dbReference>
<evidence type="ECO:0000259" key="16">
    <source>
        <dbReference type="PROSITE" id="PS51747"/>
    </source>
</evidence>
<dbReference type="InterPro" id="IPR016192">
    <property type="entry name" value="APOBEC/CMP_deaminase_Zn-bd"/>
</dbReference>
<dbReference type="InterPro" id="IPR050202">
    <property type="entry name" value="Cyt/Deoxycyt_deaminase"/>
</dbReference>
<evidence type="ECO:0000313" key="18">
    <source>
        <dbReference type="Proteomes" id="UP000197032"/>
    </source>
</evidence>
<feature type="active site" description="Proton donor" evidence="12">
    <location>
        <position position="60"/>
    </location>
</feature>
<feature type="binding site" evidence="14">
    <location>
        <position position="91"/>
    </location>
    <ligand>
        <name>Zn(2+)</name>
        <dbReference type="ChEBI" id="CHEBI:29105"/>
        <note>catalytic</note>
    </ligand>
</feature>
<dbReference type="NCBIfam" id="NF004064">
    <property type="entry name" value="PRK05578.1"/>
    <property type="match status" value="1"/>
</dbReference>
<dbReference type="RefSeq" id="WP_088554575.1">
    <property type="nucleotide sequence ID" value="NZ_BDGJ01000142.1"/>
</dbReference>
<evidence type="ECO:0000256" key="4">
    <source>
        <dbReference type="ARBA" id="ARBA00012783"/>
    </source>
</evidence>
<gene>
    <name evidence="17" type="ORF">KKC1_25680</name>
</gene>
<sequence length="139" mass="15154">MVEEKITFKRLLEEADKAKSKAYAPYSRFSVGAALLTRSGKIFSGCNVENASYGLTICAERVAVVKAISEGERYFHAIAVIADAGVYCRPCGACLQFLAEFGTDIQVVMGNPKGEYEVKTVAELLPMNFRLGSGKESER</sequence>
<dbReference type="EMBL" id="BDGJ01000142">
    <property type="protein sequence ID" value="GAW93434.1"/>
    <property type="molecule type" value="Genomic_DNA"/>
</dbReference>
<evidence type="ECO:0000256" key="15">
    <source>
        <dbReference type="RuleBase" id="RU364006"/>
    </source>
</evidence>
<evidence type="ECO:0000256" key="12">
    <source>
        <dbReference type="PIRSR" id="PIRSR606262-1"/>
    </source>
</evidence>
<name>A0A1Z5HV98_9FIRM</name>
<keyword evidence="8 14" id="KW-0862">Zinc</keyword>
<comment type="catalytic activity">
    <reaction evidence="11 15">
        <text>cytidine + H2O + H(+) = uridine + NH4(+)</text>
        <dbReference type="Rhea" id="RHEA:16069"/>
        <dbReference type="ChEBI" id="CHEBI:15377"/>
        <dbReference type="ChEBI" id="CHEBI:15378"/>
        <dbReference type="ChEBI" id="CHEBI:16704"/>
        <dbReference type="ChEBI" id="CHEBI:17562"/>
        <dbReference type="ChEBI" id="CHEBI:28938"/>
        <dbReference type="EC" id="3.5.4.5"/>
    </reaction>
</comment>
<comment type="cofactor">
    <cofactor evidence="1 14 15">
        <name>Zn(2+)</name>
        <dbReference type="ChEBI" id="CHEBI:29105"/>
    </cofactor>
</comment>
<dbReference type="GO" id="GO:0008270">
    <property type="term" value="F:zinc ion binding"/>
    <property type="evidence" value="ECO:0007669"/>
    <property type="project" value="UniProtKB-UniRule"/>
</dbReference>
<dbReference type="GO" id="GO:0055086">
    <property type="term" value="P:nucleobase-containing small molecule metabolic process"/>
    <property type="evidence" value="ECO:0007669"/>
    <property type="project" value="UniProtKB-ARBA"/>
</dbReference>
<keyword evidence="7 15" id="KW-0378">Hydrolase</keyword>
<dbReference type="PROSITE" id="PS51747">
    <property type="entry name" value="CYT_DCMP_DEAMINASES_2"/>
    <property type="match status" value="1"/>
</dbReference>
<dbReference type="NCBIfam" id="TIGR01354">
    <property type="entry name" value="cyt_deam_tetra"/>
    <property type="match status" value="1"/>
</dbReference>
<evidence type="ECO:0000256" key="7">
    <source>
        <dbReference type="ARBA" id="ARBA00022801"/>
    </source>
</evidence>
<dbReference type="Gene3D" id="3.40.140.10">
    <property type="entry name" value="Cytidine Deaminase, domain 2"/>
    <property type="match status" value="1"/>
</dbReference>
<dbReference type="SUPFAM" id="SSF53927">
    <property type="entry name" value="Cytidine deaminase-like"/>
    <property type="match status" value="1"/>
</dbReference>
<organism evidence="17 18">
    <name type="scientific">Calderihabitans maritimus</name>
    <dbReference type="NCBI Taxonomy" id="1246530"/>
    <lineage>
        <taxon>Bacteria</taxon>
        <taxon>Bacillati</taxon>
        <taxon>Bacillota</taxon>
        <taxon>Clostridia</taxon>
        <taxon>Neomoorellales</taxon>
        <taxon>Calderihabitantaceae</taxon>
        <taxon>Calderihabitans</taxon>
    </lineage>
</organism>
<accession>A0A1Z5HV98</accession>
<evidence type="ECO:0000256" key="6">
    <source>
        <dbReference type="ARBA" id="ARBA00022723"/>
    </source>
</evidence>
<comment type="caution">
    <text evidence="17">The sequence shown here is derived from an EMBL/GenBank/DDBJ whole genome shotgun (WGS) entry which is preliminary data.</text>
</comment>